<sequence>MSSTAFTTTPPVGPDSAPVALSFPPNCDNRVAVITLNAPDKLNALGAADYKCITQSLEWIALQPHILVTIFT</sequence>
<name>A0A2N8UAA6_9BASI</name>
<dbReference type="Proteomes" id="UP000239563">
    <property type="component" value="Chromosome III"/>
</dbReference>
<evidence type="ECO:0000313" key="1">
    <source>
        <dbReference type="EMBL" id="SJX61679.1"/>
    </source>
</evidence>
<gene>
    <name evidence="1" type="ORF">SRS1_12663</name>
</gene>
<protein>
    <submittedName>
        <fullName evidence="1">Related to ECI1-delta3-cis-delta2-trans-enoyl-CoA isomerase (N-terminal)</fullName>
    </submittedName>
</protein>
<dbReference type="InterPro" id="IPR029045">
    <property type="entry name" value="ClpP/crotonase-like_dom_sf"/>
</dbReference>
<dbReference type="EMBL" id="LT795056">
    <property type="protein sequence ID" value="SJX61679.1"/>
    <property type="molecule type" value="Genomic_DNA"/>
</dbReference>
<dbReference type="SUPFAM" id="SSF52096">
    <property type="entry name" value="ClpP/crotonase"/>
    <property type="match status" value="1"/>
</dbReference>
<keyword evidence="1" id="KW-0413">Isomerase</keyword>
<feature type="non-terminal residue" evidence="1">
    <location>
        <position position="72"/>
    </location>
</feature>
<evidence type="ECO:0000313" key="2">
    <source>
        <dbReference type="Proteomes" id="UP000239563"/>
    </source>
</evidence>
<dbReference type="GO" id="GO:0016853">
    <property type="term" value="F:isomerase activity"/>
    <property type="evidence" value="ECO:0007669"/>
    <property type="project" value="UniProtKB-KW"/>
</dbReference>
<proteinExistence type="predicted"/>
<organism evidence="1 2">
    <name type="scientific">Sporisorium reilianum f. sp. reilianum</name>
    <dbReference type="NCBI Taxonomy" id="72559"/>
    <lineage>
        <taxon>Eukaryota</taxon>
        <taxon>Fungi</taxon>
        <taxon>Dikarya</taxon>
        <taxon>Basidiomycota</taxon>
        <taxon>Ustilaginomycotina</taxon>
        <taxon>Ustilaginomycetes</taxon>
        <taxon>Ustilaginales</taxon>
        <taxon>Ustilaginaceae</taxon>
        <taxon>Sporisorium</taxon>
    </lineage>
</organism>
<dbReference type="AlphaFoldDB" id="A0A2N8UAA6"/>
<dbReference type="Gene3D" id="3.90.226.10">
    <property type="entry name" value="2-enoyl-CoA Hydratase, Chain A, domain 1"/>
    <property type="match status" value="1"/>
</dbReference>
<reference evidence="1 2" key="1">
    <citation type="submission" date="2017-02" db="EMBL/GenBank/DDBJ databases">
        <authorList>
            <person name="Peterson S.W."/>
        </authorList>
    </citation>
    <scope>NUCLEOTIDE SEQUENCE [LARGE SCALE GENOMIC DNA]</scope>
    <source>
        <strain evidence="1 2">SRS1_H2-8</strain>
    </source>
</reference>
<accession>A0A2N8UAA6</accession>